<keyword evidence="1" id="KW-0143">Chaperone</keyword>
<dbReference type="PROSITE" id="PS51035">
    <property type="entry name" value="BAG"/>
    <property type="match status" value="1"/>
</dbReference>
<evidence type="ECO:0000259" key="2">
    <source>
        <dbReference type="PROSITE" id="PS51035"/>
    </source>
</evidence>
<comment type="caution">
    <text evidence="3">The sequence shown here is derived from an EMBL/GenBank/DDBJ whole genome shotgun (WGS) entry which is preliminary data.</text>
</comment>
<dbReference type="GO" id="GO:0016020">
    <property type="term" value="C:membrane"/>
    <property type="evidence" value="ECO:0007669"/>
    <property type="project" value="TreeGrafter"/>
</dbReference>
<feature type="domain" description="BAG" evidence="2">
    <location>
        <begin position="167"/>
        <end position="223"/>
    </location>
</feature>
<evidence type="ECO:0000313" key="3">
    <source>
        <dbReference type="EMBL" id="KAG5460859.1"/>
    </source>
</evidence>
<dbReference type="Gene3D" id="3.10.20.90">
    <property type="entry name" value="Phosphatidylinositol 3-kinase Catalytic Subunit, Chain A, domain 1"/>
    <property type="match status" value="1"/>
</dbReference>
<dbReference type="Proteomes" id="UP000673691">
    <property type="component" value="Unassembled WGS sequence"/>
</dbReference>
<proteinExistence type="predicted"/>
<dbReference type="InterPro" id="IPR036533">
    <property type="entry name" value="BAG_dom_sf"/>
</dbReference>
<dbReference type="GO" id="GO:0005829">
    <property type="term" value="C:cytosol"/>
    <property type="evidence" value="ECO:0007669"/>
    <property type="project" value="TreeGrafter"/>
</dbReference>
<dbReference type="InterPro" id="IPR003103">
    <property type="entry name" value="BAG_domain"/>
</dbReference>
<dbReference type="PANTHER" id="PTHR12329:SF16">
    <property type="entry name" value="BAG FAMILY MOLECULAR CHAPERONE REGULATOR 1"/>
    <property type="match status" value="1"/>
</dbReference>
<accession>A0A8H7ZWR0</accession>
<dbReference type="AlphaFoldDB" id="A0A8H7ZWR0"/>
<dbReference type="Gene3D" id="1.20.58.120">
    <property type="entry name" value="BAG domain"/>
    <property type="match status" value="1"/>
</dbReference>
<reference evidence="3 4" key="1">
    <citation type="journal article" name="Sci. Rep.">
        <title>Genome-scale phylogenetic analyses confirm Olpidium as the closest living zoosporic fungus to the non-flagellated, terrestrial fungi.</title>
        <authorList>
            <person name="Chang Y."/>
            <person name="Rochon D."/>
            <person name="Sekimoto S."/>
            <person name="Wang Y."/>
            <person name="Chovatia M."/>
            <person name="Sandor L."/>
            <person name="Salamov A."/>
            <person name="Grigoriev I.V."/>
            <person name="Stajich J.E."/>
            <person name="Spatafora J.W."/>
        </authorList>
    </citation>
    <scope>NUCLEOTIDE SEQUENCE [LARGE SCALE GENOMIC DNA]</scope>
    <source>
        <strain evidence="3">S191</strain>
    </source>
</reference>
<dbReference type="OrthoDB" id="417450at2759"/>
<organism evidence="3 4">
    <name type="scientific">Olpidium bornovanus</name>
    <dbReference type="NCBI Taxonomy" id="278681"/>
    <lineage>
        <taxon>Eukaryota</taxon>
        <taxon>Fungi</taxon>
        <taxon>Fungi incertae sedis</taxon>
        <taxon>Olpidiomycota</taxon>
        <taxon>Olpidiomycotina</taxon>
        <taxon>Olpidiomycetes</taxon>
        <taxon>Olpidiales</taxon>
        <taxon>Olpidiaceae</taxon>
        <taxon>Olpidium</taxon>
    </lineage>
</organism>
<dbReference type="InterPro" id="IPR000626">
    <property type="entry name" value="Ubiquitin-like_dom"/>
</dbReference>
<dbReference type="InterPro" id="IPR039773">
    <property type="entry name" value="BAG_chaperone_regulator"/>
</dbReference>
<dbReference type="Pfam" id="PF14560">
    <property type="entry name" value="Ubiquitin_2"/>
    <property type="match status" value="1"/>
</dbReference>
<keyword evidence="4" id="KW-1185">Reference proteome</keyword>
<dbReference type="SUPFAM" id="SSF63491">
    <property type="entry name" value="BAG domain"/>
    <property type="match status" value="1"/>
</dbReference>
<dbReference type="EMBL" id="JAEFCI010004593">
    <property type="protein sequence ID" value="KAG5460859.1"/>
    <property type="molecule type" value="Genomic_DNA"/>
</dbReference>
<dbReference type="GO" id="GO:0051087">
    <property type="term" value="F:protein-folding chaperone binding"/>
    <property type="evidence" value="ECO:0007669"/>
    <property type="project" value="InterPro"/>
</dbReference>
<sequence length="236" mass="26102">MAVQLQWNRHRYRLDLGENGPEQMKLSDLKQLVAETCGAPVSAQKLLHSGATALPAPFPAHRHHGRFARLAVMKDDSALLKAYGVRDGSKIMLLATKPPAPSPGGGPAGAGDREEEAIIRRIDDVVNKAETGVLPKLQEYSKESERFVAYYLAEGGDREPSAAYASALKKVTDLRLWITEMAMRALLHLDAIECPREFDAARERRKEGVNRLQGILDRTDSIRDRLQEAQKGGTRP</sequence>
<dbReference type="GO" id="GO:0005634">
    <property type="term" value="C:nucleus"/>
    <property type="evidence" value="ECO:0007669"/>
    <property type="project" value="TreeGrafter"/>
</dbReference>
<dbReference type="InterPro" id="IPR029071">
    <property type="entry name" value="Ubiquitin-like_domsf"/>
</dbReference>
<name>A0A8H7ZWR0_9FUNG</name>
<dbReference type="SUPFAM" id="SSF54236">
    <property type="entry name" value="Ubiquitin-like"/>
    <property type="match status" value="1"/>
</dbReference>
<evidence type="ECO:0000313" key="4">
    <source>
        <dbReference type="Proteomes" id="UP000673691"/>
    </source>
</evidence>
<dbReference type="GO" id="GO:0050821">
    <property type="term" value="P:protein stabilization"/>
    <property type="evidence" value="ECO:0007669"/>
    <property type="project" value="TreeGrafter"/>
</dbReference>
<dbReference type="PANTHER" id="PTHR12329">
    <property type="entry name" value="BCL2-ASSOCIATED ATHANOGENE"/>
    <property type="match status" value="1"/>
</dbReference>
<dbReference type="GO" id="GO:0000774">
    <property type="term" value="F:adenyl-nucleotide exchange factor activity"/>
    <property type="evidence" value="ECO:0007669"/>
    <property type="project" value="TreeGrafter"/>
</dbReference>
<dbReference type="Pfam" id="PF02179">
    <property type="entry name" value="BAG"/>
    <property type="match status" value="1"/>
</dbReference>
<protein>
    <recommendedName>
        <fullName evidence="2">BAG domain-containing protein</fullName>
    </recommendedName>
</protein>
<evidence type="ECO:0000256" key="1">
    <source>
        <dbReference type="ARBA" id="ARBA00023186"/>
    </source>
</evidence>
<gene>
    <name evidence="3" type="ORF">BJ554DRAFT_7043</name>
</gene>